<gene>
    <name evidence="1" type="ORF">QFC21_006552</name>
</gene>
<protein>
    <submittedName>
        <fullName evidence="1">Uncharacterized protein</fullName>
    </submittedName>
</protein>
<keyword evidence="2" id="KW-1185">Reference proteome</keyword>
<dbReference type="Proteomes" id="UP001227268">
    <property type="component" value="Unassembled WGS sequence"/>
</dbReference>
<evidence type="ECO:0000313" key="1">
    <source>
        <dbReference type="EMBL" id="KAJ9093059.1"/>
    </source>
</evidence>
<sequence>MAQRPGQAPPPPPPRIPESWLSASEQRFYVAAVAGGLQVYKLSDALFHFYRTSLSTSVAPTPSTFLSPIAIINKFLPFNLANWLPFISLDASAASTYLTKWLVWDWLVVAVVMWLRVPALRFGPVKGLVYAALFTFLDALVFGTLGVWAQAAHLLVFFGKFVTNTRGQVTTLGNRAAKPWKVVDQEQHLLGHRSIRVLPHGTALFNPLSATYCLSSGGSGFSEPVLIPVITNNSEPYKLWYTIQPLDNPGSEVKPLELMGSHLIRGDRRLLQKRLGVDGEDADDYYLDGRNAHAGHQQQQQHQGSIPPARAIAGTVGQATGDGSAAAVYHGRSIKPNDKVSSLPHSIEQSQTIYYLPVTQPGWVQLERVQDADESDFRIRKTSRQALVVECPSEGRMLGVVDGEGVGEKEGKGKAGKTLKLSLFQGDHAIVKRTASSTTVGGIHHRCVGDDDVVKMRVRGVGELQVGWLTREGKGKESKVIEEGVIRGIQLADPACVGANGPGNSLLIKDKSERAAATGSQVVLARKAKHLATDRNVPNNNFAAQTHDAFLPIPHRQPGRYEVEFLNITDQFGNFLRPPQTQSTVFEIHPLPMVSFTNYCAQPRTLRLFQNRTVSLPIIMPGARNPDGTTKVKISFKPNDGDDTATAWEKDYEMEGKGLSVPVGRPGTYSIEEANSLYCRGIVNEPATCVVEAVPVPKAEVKMESLSNECAGDTGVRGTINFVGTPPFKAAYTVQSRNGHVATKHVNSNSPIAHFSETPSSPGTYTYTMLSIGDQNYQDIPIKMEPFKQTVHPLPKLSVLNRSGRRSLWSCAQTETRVDFALSGKGPFTVDYTVSWPMDSYASQATFNQAGNQHITLKIPTAVAANGGSFTVTFTNIKDVNGCVARTNEQSVPFDVKTTRPTAKFGDTGTNRVVQVVEGSSARAVVQLTGEGPWTVEYVHSDHPEPIPYTVTTANAPLVMNRKGVYRLVGVKDAHCKGHIVEGSDSFELTYFDKPSVHLPATGARQQTGQIHSRPPICAGAEDHVTLDLEGRSPFQVRYRHVHTLPDKTKYTEDKDIVSAQDAGILHMESQPGQHKYTVLGVKDVSYDFDAKSLSSPKGVFSIVQEVFGKPTAGFAASSRFSYCVGQPFKASQENTAAIEFAGKAPFEVDLALGPPGSRPLYKKTIKNIKGNSWKVDLPDHTFSHVGSQLLTILSVRDSSGCPAEILNDDNLYLGIDVLETATITPVNDRLDYCVGDMLEFVLGGTAPWHVAYKFNKKAHDVVVNVPQFYRLAERAGDLEIKSVSNKNNKDIHRKIHPLPKAKIEEGKPWLHEGDETEITFSFKGTPPFTFTYTRSITDGRKGSKVVDTQTISDIQSNSYTFSTAMEGEYDVTYVKDTYCSYPPQPRSAESKQKLLQW</sequence>
<accession>A0ACC2V224</accession>
<dbReference type="EMBL" id="JASBWT010000033">
    <property type="protein sequence ID" value="KAJ9093059.1"/>
    <property type="molecule type" value="Genomic_DNA"/>
</dbReference>
<name>A0ACC2V224_9TREE</name>
<proteinExistence type="predicted"/>
<reference evidence="1" key="1">
    <citation type="submission" date="2023-04" db="EMBL/GenBank/DDBJ databases">
        <title>Draft Genome sequencing of Naganishia species isolated from polar environments using Oxford Nanopore Technology.</title>
        <authorList>
            <person name="Leo P."/>
            <person name="Venkateswaran K."/>
        </authorList>
    </citation>
    <scope>NUCLEOTIDE SEQUENCE</scope>
    <source>
        <strain evidence="1">MNA-CCFEE 5423</strain>
    </source>
</reference>
<evidence type="ECO:0000313" key="2">
    <source>
        <dbReference type="Proteomes" id="UP001227268"/>
    </source>
</evidence>
<comment type="caution">
    <text evidence="1">The sequence shown here is derived from an EMBL/GenBank/DDBJ whole genome shotgun (WGS) entry which is preliminary data.</text>
</comment>
<organism evidence="1 2">
    <name type="scientific">Naganishia friedmannii</name>
    <dbReference type="NCBI Taxonomy" id="89922"/>
    <lineage>
        <taxon>Eukaryota</taxon>
        <taxon>Fungi</taxon>
        <taxon>Dikarya</taxon>
        <taxon>Basidiomycota</taxon>
        <taxon>Agaricomycotina</taxon>
        <taxon>Tremellomycetes</taxon>
        <taxon>Filobasidiales</taxon>
        <taxon>Filobasidiaceae</taxon>
        <taxon>Naganishia</taxon>
    </lineage>
</organism>